<reference evidence="3" key="1">
    <citation type="submission" date="2016-11" db="EMBL/GenBank/DDBJ databases">
        <authorList>
            <person name="Shukria A."/>
            <person name="Stevens D.C."/>
        </authorList>
    </citation>
    <scope>NUCLEOTIDE SEQUENCE [LARGE SCALE GENOMIC DNA]</scope>
    <source>
        <strain evidence="3">Cbfe23</strain>
    </source>
</reference>
<protein>
    <recommendedName>
        <fullName evidence="1">M23ase beta-sheet core domain-containing protein</fullName>
    </recommendedName>
</protein>
<dbReference type="PANTHER" id="PTHR21666">
    <property type="entry name" value="PEPTIDASE-RELATED"/>
    <property type="match status" value="1"/>
</dbReference>
<dbReference type="SUPFAM" id="SSF51261">
    <property type="entry name" value="Duplicated hybrid motif"/>
    <property type="match status" value="1"/>
</dbReference>
<dbReference type="PANTHER" id="PTHR21666:SF270">
    <property type="entry name" value="MUREIN HYDROLASE ACTIVATOR ENVC"/>
    <property type="match status" value="1"/>
</dbReference>
<keyword evidence="3" id="KW-1185">Reference proteome</keyword>
<comment type="caution">
    <text evidence="2">The sequence shown here is derived from an EMBL/GenBank/DDBJ whole genome shotgun (WGS) entry which is preliminary data.</text>
</comment>
<dbReference type="InterPro" id="IPR016047">
    <property type="entry name" value="M23ase_b-sheet_dom"/>
</dbReference>
<dbReference type="Proteomes" id="UP000182229">
    <property type="component" value="Unassembled WGS sequence"/>
</dbReference>
<proteinExistence type="predicted"/>
<name>A0A1L9BHW1_9BACT</name>
<feature type="domain" description="M23ase beta-sheet core" evidence="1">
    <location>
        <begin position="242"/>
        <end position="342"/>
    </location>
</feature>
<dbReference type="InterPro" id="IPR050570">
    <property type="entry name" value="Cell_wall_metabolism_enzyme"/>
</dbReference>
<dbReference type="Pfam" id="PF01551">
    <property type="entry name" value="Peptidase_M23"/>
    <property type="match status" value="1"/>
</dbReference>
<dbReference type="CDD" id="cd12797">
    <property type="entry name" value="M23_peptidase"/>
    <property type="match status" value="1"/>
</dbReference>
<dbReference type="InterPro" id="IPR011055">
    <property type="entry name" value="Dup_hybrid_motif"/>
</dbReference>
<evidence type="ECO:0000313" key="2">
    <source>
        <dbReference type="EMBL" id="OJH41796.1"/>
    </source>
</evidence>
<organism evidence="2 3">
    <name type="scientific">Cystobacter ferrugineus</name>
    <dbReference type="NCBI Taxonomy" id="83449"/>
    <lineage>
        <taxon>Bacteria</taxon>
        <taxon>Pseudomonadati</taxon>
        <taxon>Myxococcota</taxon>
        <taxon>Myxococcia</taxon>
        <taxon>Myxococcales</taxon>
        <taxon>Cystobacterineae</taxon>
        <taxon>Archangiaceae</taxon>
        <taxon>Cystobacter</taxon>
    </lineage>
</organism>
<gene>
    <name evidence="2" type="ORF">BON30_00710</name>
</gene>
<dbReference type="Gene3D" id="2.70.70.10">
    <property type="entry name" value="Glucose Permease (Domain IIA)"/>
    <property type="match status" value="1"/>
</dbReference>
<dbReference type="AlphaFoldDB" id="A0A1L9BHW1"/>
<evidence type="ECO:0000259" key="1">
    <source>
        <dbReference type="Pfam" id="PF01551"/>
    </source>
</evidence>
<dbReference type="STRING" id="83449.BON30_00710"/>
<accession>A0A1L9BHW1</accession>
<reference evidence="2 3" key="2">
    <citation type="submission" date="2016-12" db="EMBL/GenBank/DDBJ databases">
        <title>Draft Genome Sequence of Cystobacter ferrugineus Strain Cbfe23.</title>
        <authorList>
            <person name="Akbar S."/>
            <person name="Dowd S.E."/>
            <person name="Stevens D.C."/>
        </authorList>
    </citation>
    <scope>NUCLEOTIDE SEQUENCE [LARGE SCALE GENOMIC DNA]</scope>
    <source>
        <strain evidence="2 3">Cbfe23</strain>
    </source>
</reference>
<dbReference type="EMBL" id="MPIN01000001">
    <property type="protein sequence ID" value="OJH41796.1"/>
    <property type="molecule type" value="Genomic_DNA"/>
</dbReference>
<dbReference type="GO" id="GO:0004222">
    <property type="term" value="F:metalloendopeptidase activity"/>
    <property type="evidence" value="ECO:0007669"/>
    <property type="project" value="TreeGrafter"/>
</dbReference>
<sequence>MLLAVITSQTAVAAASGDPAEGCQKVERSLTASSVFQGDTSVFPPPQLEIRTPFEPTSFPSAGRNYLIYELRLQNFSDAAMKIRAVDVLDADAPAEKPILEFKAQQLHSLLQPVGGQAPSSGADDGFQLAGGSSAVAFFCLAFDEGAPVPRKLRHSVFLENAVVSSPDIGTAHTPLRVLAPPVSGTDWIAANGPSNDSHHRLGLFVAGGVARISRRYAIDWKQIRENASFSGDARDVHAYHAYGQQVLAVADGTVVSTRDGLPDNIPRTAAGFSTAVPITLETAAGNSVVLDLGGRQFAYYAHLQAGSLRVKKGDRVRRGQVLARIGNSGDAREPHLHFQLATTPDLMAAEGIPYLIDQYVVDTGKNRDKRTRELPVRGMLIDFNQPRSK</sequence>
<evidence type="ECO:0000313" key="3">
    <source>
        <dbReference type="Proteomes" id="UP000182229"/>
    </source>
</evidence>